<feature type="domain" description="TPM" evidence="3">
    <location>
        <begin position="40"/>
        <end position="163"/>
    </location>
</feature>
<dbReference type="eggNOG" id="COG1512">
    <property type="taxonomic scope" value="Bacteria"/>
</dbReference>
<dbReference type="InterPro" id="IPR007621">
    <property type="entry name" value="TPM_dom"/>
</dbReference>
<dbReference type="RefSeq" id="WP_013899678.1">
    <property type="nucleotide sequence ID" value="NC_015677.1"/>
</dbReference>
<keyword evidence="5" id="KW-1185">Reference proteome</keyword>
<sequence length="316" mass="31875">MDAARLHWARAALALLALLLLAALARAQDVLPVPELTARVIDQTGTLDPVQRQGIEERLAQIERGKGSQVVFLMVPTTQPEDIASYANRVANTWKIGRREVGDGVLLIVAKDDRRVRIEVAKTLEGAIPDLAARQIIEDAITPAFRRGDYAGGLQAAADQIAARINNEPLPAPQQQRTPGGGAAGAGGFNFFDLAIFLFFAVPIAGAVLRGVFGRKLGALVTGGGVGGIALLITSSLVVAGVAGLVALLITLVSGGFGAGLGGRRRGYGGGWVAGPYIGGGFGGGGWGGGAGGFGGGGFGSGGGGDFGGGGASGDW</sequence>
<evidence type="ECO:0000256" key="1">
    <source>
        <dbReference type="SAM" id="Phobius"/>
    </source>
</evidence>
<reference evidence="4 5" key="2">
    <citation type="journal article" date="2011" name="PLoS ONE">
        <title>The Cyst-Dividing Bacterium Ramlibacter tataouinensis TTB310 Genome Reveals a Well-Stocked Toolbox for Adaptation to a Desert Environment.</title>
        <authorList>
            <person name="De Luca G."/>
            <person name="Barakat M."/>
            <person name="Ortet P."/>
            <person name="Fochesato S."/>
            <person name="Jourlin-Castelli C."/>
            <person name="Ansaldi M."/>
            <person name="Py B."/>
            <person name="Fichant G."/>
            <person name="Coutinho P.M."/>
            <person name="Voulhoux R."/>
            <person name="Bastien O."/>
            <person name="Marechal E."/>
            <person name="Henrissat B."/>
            <person name="Quentin Y."/>
            <person name="Noirot P."/>
            <person name="Filloux A."/>
            <person name="Mejean V."/>
            <person name="Dubow M.S."/>
            <person name="Barras F."/>
            <person name="Barbe V."/>
            <person name="Weissenbach J."/>
            <person name="Mihalcescu I."/>
            <person name="Vermeglio A."/>
            <person name="Achouak W."/>
            <person name="Heulin T."/>
        </authorList>
    </citation>
    <scope>NUCLEOTIDE SEQUENCE [LARGE SCALE GENOMIC DNA]</scope>
    <source>
        <strain evidence="5">ATCC BAA-407 / DSM 14655 / LMG 21543 / TTB310</strain>
    </source>
</reference>
<proteinExistence type="predicted"/>
<dbReference type="Gene3D" id="3.10.310.50">
    <property type="match status" value="1"/>
</dbReference>
<keyword evidence="1" id="KW-1133">Transmembrane helix</keyword>
<organism evidence="4 5">
    <name type="scientific">Ramlibacter tataouinensis (strain ATCC BAA-407 / DSM 14655 / LMG 21543 / TTB310)</name>
    <dbReference type="NCBI Taxonomy" id="365046"/>
    <lineage>
        <taxon>Bacteria</taxon>
        <taxon>Pseudomonadati</taxon>
        <taxon>Pseudomonadota</taxon>
        <taxon>Betaproteobacteria</taxon>
        <taxon>Burkholderiales</taxon>
        <taxon>Comamonadaceae</taxon>
        <taxon>Ramlibacter</taxon>
    </lineage>
</organism>
<feature type="signal peptide" evidence="2">
    <location>
        <begin position="1"/>
        <end position="27"/>
    </location>
</feature>
<reference evidence="5" key="1">
    <citation type="submission" date="2006-01" db="EMBL/GenBank/DDBJ databases">
        <title>Genome of the cyst-dividing bacterium Ramlibacter tataouinensis.</title>
        <authorList>
            <person name="Barakat M."/>
            <person name="Ortet P."/>
            <person name="De Luca G."/>
            <person name="Jourlin-Castelli C."/>
            <person name="Ansaldi M."/>
            <person name="Py B."/>
            <person name="Fichant G."/>
            <person name="Coutinho P."/>
            <person name="Voulhoux R."/>
            <person name="Bastien O."/>
            <person name="Roy S."/>
            <person name="Marechal E."/>
            <person name="Henrissat B."/>
            <person name="Quentin Y."/>
            <person name="Noirot P."/>
            <person name="Filloux A."/>
            <person name="Mejean V."/>
            <person name="DuBow M."/>
            <person name="Barras F."/>
            <person name="Heulin T."/>
        </authorList>
    </citation>
    <scope>NUCLEOTIDE SEQUENCE [LARGE SCALE GENOMIC DNA]</scope>
    <source>
        <strain evidence="5">ATCC BAA-407 / DSM 14655 / LMG 21543 / TTB310</strain>
    </source>
</reference>
<dbReference type="PANTHER" id="PTHR30373:SF2">
    <property type="entry name" value="UPF0603 PROTEIN YGCG"/>
    <property type="match status" value="1"/>
</dbReference>
<dbReference type="OrthoDB" id="9810918at2"/>
<dbReference type="HOGENOM" id="CLU_035211_0_1_4"/>
<keyword evidence="2" id="KW-0732">Signal</keyword>
<feature type="chain" id="PRO_5003329690" evidence="2">
    <location>
        <begin position="28"/>
        <end position="316"/>
    </location>
</feature>
<dbReference type="EMBL" id="CP000245">
    <property type="protein sequence ID" value="AEG91445.1"/>
    <property type="molecule type" value="Genomic_DNA"/>
</dbReference>
<dbReference type="PATRIC" id="fig|365046.3.peg.385"/>
<feature type="transmembrane region" description="Helical" evidence="1">
    <location>
        <begin position="239"/>
        <end position="261"/>
    </location>
</feature>
<protein>
    <submittedName>
        <fullName evidence="4">Candidate membrane protein</fullName>
    </submittedName>
</protein>
<keyword evidence="1" id="KW-0812">Transmembrane</keyword>
<evidence type="ECO:0000259" key="3">
    <source>
        <dbReference type="Pfam" id="PF04536"/>
    </source>
</evidence>
<dbReference type="Proteomes" id="UP000008385">
    <property type="component" value="Chromosome"/>
</dbReference>
<accession>F5Y5D5</accession>
<keyword evidence="1" id="KW-0472">Membrane</keyword>
<name>F5Y5D5_RAMTT</name>
<evidence type="ECO:0000313" key="4">
    <source>
        <dbReference type="EMBL" id="AEG91445.1"/>
    </source>
</evidence>
<feature type="transmembrane region" description="Helical" evidence="1">
    <location>
        <begin position="217"/>
        <end position="233"/>
    </location>
</feature>
<feature type="transmembrane region" description="Helical" evidence="1">
    <location>
        <begin position="183"/>
        <end position="205"/>
    </location>
</feature>
<dbReference type="AlphaFoldDB" id="F5Y5D5"/>
<dbReference type="Pfam" id="PF04536">
    <property type="entry name" value="TPM_phosphatase"/>
    <property type="match status" value="1"/>
</dbReference>
<dbReference type="KEGG" id="rta:Rta_03740"/>
<dbReference type="STRING" id="365046.Rta_03740"/>
<evidence type="ECO:0000313" key="5">
    <source>
        <dbReference type="Proteomes" id="UP000008385"/>
    </source>
</evidence>
<dbReference type="PANTHER" id="PTHR30373">
    <property type="entry name" value="UPF0603 PROTEIN YGCG"/>
    <property type="match status" value="1"/>
</dbReference>
<evidence type="ECO:0000256" key="2">
    <source>
        <dbReference type="SAM" id="SignalP"/>
    </source>
</evidence>
<gene>
    <name evidence="4" type="ordered locus">Rta_03740</name>
</gene>